<dbReference type="EMBL" id="WLCG01000009">
    <property type="protein sequence ID" value="MTB64740.1"/>
    <property type="molecule type" value="Genomic_DNA"/>
</dbReference>
<reference evidence="3 5" key="1">
    <citation type="submission" date="2019-10" db="EMBL/GenBank/DDBJ databases">
        <title>Streptococcis sp, isolated from the respiratory tract of Marmot.</title>
        <authorList>
            <person name="Zhang G."/>
        </authorList>
    </citation>
    <scope>NUCLEOTIDE SEQUENCE [LARGE SCALE GENOMIC DNA]</scope>
    <source>
        <strain evidence="3">Zg-70</strain>
        <strain evidence="5">zg-70</strain>
    </source>
</reference>
<keyword evidence="1" id="KW-0812">Transmembrane</keyword>
<feature type="transmembrane region" description="Helical" evidence="1">
    <location>
        <begin position="16"/>
        <end position="40"/>
    </location>
</feature>
<dbReference type="InterPro" id="IPR025270">
    <property type="entry name" value="DUF4044"/>
</dbReference>
<dbReference type="Proteomes" id="UP000435060">
    <property type="component" value="Unassembled WGS sequence"/>
</dbReference>
<protein>
    <submittedName>
        <fullName evidence="3">DUF4044 domain-containing protein</fullName>
    </submittedName>
</protein>
<keyword evidence="1" id="KW-1133">Transmembrane helix</keyword>
<evidence type="ECO:0000256" key="1">
    <source>
        <dbReference type="SAM" id="Phobius"/>
    </source>
</evidence>
<dbReference type="RefSeq" id="WP_082815644.1">
    <property type="nucleotide sequence ID" value="NZ_CP072115.1"/>
</dbReference>
<comment type="caution">
    <text evidence="3">The sequence shown here is derived from an EMBL/GenBank/DDBJ whole genome shotgun (WGS) entry which is preliminary data.</text>
</comment>
<accession>A0A6I4RIY0</accession>
<dbReference type="AlphaFoldDB" id="A0A6I4RIY0"/>
<dbReference type="EMBL" id="WUBJ01000008">
    <property type="protein sequence ID" value="MWV56757.1"/>
    <property type="molecule type" value="Genomic_DNA"/>
</dbReference>
<gene>
    <name evidence="2" type="ORF">GGG87_07005</name>
    <name evidence="3" type="ORF">GGH11_07195</name>
</gene>
<evidence type="ECO:0000313" key="3">
    <source>
        <dbReference type="EMBL" id="MWV56757.1"/>
    </source>
</evidence>
<sequence>MAFGEEKHKKNTFEKITLIIVVVMVLATLAGLILPAISAIR</sequence>
<evidence type="ECO:0000313" key="5">
    <source>
        <dbReference type="Proteomes" id="UP000435423"/>
    </source>
</evidence>
<reference evidence="2 4" key="2">
    <citation type="submission" date="2019-11" db="EMBL/GenBank/DDBJ databases">
        <title>Streptococcis sp. isolated from the respiratory tract of Marmot.</title>
        <authorList>
            <person name="Zhang G."/>
        </authorList>
    </citation>
    <scope>NUCLEOTIDE SEQUENCE [LARGE SCALE GENOMIC DNA]</scope>
    <source>
        <strain evidence="4">zg-86</strain>
        <strain evidence="2">Zg-86</strain>
    </source>
</reference>
<dbReference type="Pfam" id="PF13253">
    <property type="entry name" value="DUF4044"/>
    <property type="match status" value="1"/>
</dbReference>
<organism evidence="3 5">
    <name type="scientific">Streptococcus zhangguiae</name>
    <dbReference type="NCBI Taxonomy" id="2664091"/>
    <lineage>
        <taxon>Bacteria</taxon>
        <taxon>Bacillati</taxon>
        <taxon>Bacillota</taxon>
        <taxon>Bacilli</taxon>
        <taxon>Lactobacillales</taxon>
        <taxon>Streptococcaceae</taxon>
        <taxon>Streptococcus</taxon>
    </lineage>
</organism>
<name>A0A6I4RIY0_9STRE</name>
<evidence type="ECO:0000313" key="2">
    <source>
        <dbReference type="EMBL" id="MTB64740.1"/>
    </source>
</evidence>
<evidence type="ECO:0000313" key="4">
    <source>
        <dbReference type="Proteomes" id="UP000435060"/>
    </source>
</evidence>
<proteinExistence type="predicted"/>
<dbReference type="Proteomes" id="UP000435423">
    <property type="component" value="Unassembled WGS sequence"/>
</dbReference>
<keyword evidence="4" id="KW-1185">Reference proteome</keyword>
<keyword evidence="1" id="KW-0472">Membrane</keyword>